<keyword evidence="2" id="KW-0560">Oxidoreductase</keyword>
<dbReference type="InterPro" id="IPR036291">
    <property type="entry name" value="NAD(P)-bd_dom_sf"/>
</dbReference>
<dbReference type="Proteomes" id="UP000039046">
    <property type="component" value="Unassembled WGS sequence"/>
</dbReference>
<dbReference type="HOGENOM" id="CLU_010194_8_0_1"/>
<dbReference type="Pfam" id="PF00106">
    <property type="entry name" value="adh_short"/>
    <property type="match status" value="1"/>
</dbReference>
<organism evidence="4 5">
    <name type="scientific">[Torrubiella] hemipterigena</name>
    <dbReference type="NCBI Taxonomy" id="1531966"/>
    <lineage>
        <taxon>Eukaryota</taxon>
        <taxon>Fungi</taxon>
        <taxon>Dikarya</taxon>
        <taxon>Ascomycota</taxon>
        <taxon>Pezizomycotina</taxon>
        <taxon>Sordariomycetes</taxon>
        <taxon>Hypocreomycetidae</taxon>
        <taxon>Hypocreales</taxon>
        <taxon>Clavicipitaceae</taxon>
        <taxon>Clavicipitaceae incertae sedis</taxon>
        <taxon>'Torrubiella' clade</taxon>
    </lineage>
</organism>
<dbReference type="AlphaFoldDB" id="A0A0A1TNP4"/>
<evidence type="ECO:0000313" key="4">
    <source>
        <dbReference type="EMBL" id="CEJ92948.1"/>
    </source>
</evidence>
<dbReference type="Gene3D" id="3.40.50.720">
    <property type="entry name" value="NAD(P)-binding Rossmann-like Domain"/>
    <property type="match status" value="1"/>
</dbReference>
<comment type="similarity">
    <text evidence="1 3">Belongs to the short-chain dehydrogenases/reductases (SDR) family.</text>
</comment>
<dbReference type="SUPFAM" id="SSF51735">
    <property type="entry name" value="NAD(P)-binding Rossmann-fold domains"/>
    <property type="match status" value="1"/>
</dbReference>
<proteinExistence type="inferred from homology"/>
<dbReference type="CDD" id="cd05233">
    <property type="entry name" value="SDR_c"/>
    <property type="match status" value="1"/>
</dbReference>
<accession>A0A0A1TNP4</accession>
<protein>
    <submittedName>
        <fullName evidence="4">Uncharacterized protein</fullName>
    </submittedName>
</protein>
<dbReference type="PANTHER" id="PTHR42760:SF37">
    <property type="entry name" value="CLAVALDEHYDE DEHYDROGENASE"/>
    <property type="match status" value="1"/>
</dbReference>
<evidence type="ECO:0000313" key="5">
    <source>
        <dbReference type="Proteomes" id="UP000039046"/>
    </source>
</evidence>
<keyword evidence="5" id="KW-1185">Reference proteome</keyword>
<dbReference type="GO" id="GO:0016616">
    <property type="term" value="F:oxidoreductase activity, acting on the CH-OH group of donors, NAD or NADP as acceptor"/>
    <property type="evidence" value="ECO:0007669"/>
    <property type="project" value="TreeGrafter"/>
</dbReference>
<dbReference type="PANTHER" id="PTHR42760">
    <property type="entry name" value="SHORT-CHAIN DEHYDROGENASES/REDUCTASES FAMILY MEMBER"/>
    <property type="match status" value="1"/>
</dbReference>
<evidence type="ECO:0000256" key="3">
    <source>
        <dbReference type="RuleBase" id="RU000363"/>
    </source>
</evidence>
<dbReference type="PRINTS" id="PR00081">
    <property type="entry name" value="GDHRDH"/>
</dbReference>
<dbReference type="InterPro" id="IPR002347">
    <property type="entry name" value="SDR_fam"/>
</dbReference>
<reference evidence="4 5" key="1">
    <citation type="journal article" date="2015" name="Genome Announc.">
        <title>Draft Genome Sequence and Gene Annotation of the Entomopathogenic Fungus Verticillium hemipterigenum.</title>
        <authorList>
            <person name="Horn F."/>
            <person name="Habel A."/>
            <person name="Scharf D.H."/>
            <person name="Dworschak J."/>
            <person name="Brakhage A.A."/>
            <person name="Guthke R."/>
            <person name="Hertweck C."/>
            <person name="Linde J."/>
        </authorList>
    </citation>
    <scope>NUCLEOTIDE SEQUENCE [LARGE SCALE GENOMIC DNA]</scope>
</reference>
<name>A0A0A1TNP4_9HYPO</name>
<evidence type="ECO:0000256" key="1">
    <source>
        <dbReference type="ARBA" id="ARBA00006484"/>
    </source>
</evidence>
<sequence>MSAPSDVAFTTTIHHDTYPAIAKASHAGHTVFISGASKGIGRATALSFAKAGVKNLVIAARSNLDEVERDILAVSNTNVLKIQLDVTSKESIQAAADRVAAEFGTLDVLVNNAGILNPFQPVAESDPTKWWDTYNVNLHGLYLVTRAFVPLLLRGSAKAIVNVASIGGIRTAPGGSAYQLSKTTVIRFTEYLNVEYKDHGLCSYAIHPGAVKSDLASNLPSFIPQSSLIDTPELPADTISWLTQEPHSWLSGRYFSVNWDMEELFSKKDEIVSQDKLRLKLVV</sequence>
<dbReference type="STRING" id="1531966.A0A0A1TNP4"/>
<dbReference type="EMBL" id="CDHN01000005">
    <property type="protein sequence ID" value="CEJ92948.1"/>
    <property type="molecule type" value="Genomic_DNA"/>
</dbReference>
<gene>
    <name evidence="4" type="ORF">VHEMI08575</name>
</gene>
<evidence type="ECO:0000256" key="2">
    <source>
        <dbReference type="ARBA" id="ARBA00023002"/>
    </source>
</evidence>
<dbReference type="PRINTS" id="PR00080">
    <property type="entry name" value="SDRFAMILY"/>
</dbReference>